<evidence type="ECO:0000313" key="4">
    <source>
        <dbReference type="Proteomes" id="UP000000379"/>
    </source>
</evidence>
<feature type="domain" description="Glycosyl transferase family 1" evidence="1">
    <location>
        <begin position="286"/>
        <end position="454"/>
    </location>
</feature>
<dbReference type="InterPro" id="IPR008928">
    <property type="entry name" value="6-hairpin_glycosidase_sf"/>
</dbReference>
<keyword evidence="3" id="KW-0808">Transferase</keyword>
<dbReference type="STRING" id="649638.Trad_2054"/>
<protein>
    <submittedName>
        <fullName evidence="3">Glycosyl transferase group 1</fullName>
    </submittedName>
</protein>
<dbReference type="KEGG" id="tra:Trad_2054"/>
<dbReference type="HOGENOM" id="CLU_365505_0_0_0"/>
<feature type="domain" description="Glycosyltransferase subfamily 4-like N-terminal" evidence="2">
    <location>
        <begin position="116"/>
        <end position="268"/>
    </location>
</feature>
<proteinExistence type="predicted"/>
<accession>D7CR80</accession>
<keyword evidence="4" id="KW-1185">Reference proteome</keyword>
<dbReference type="PANTHER" id="PTHR12526">
    <property type="entry name" value="GLYCOSYLTRANSFERASE"/>
    <property type="match status" value="1"/>
</dbReference>
<reference evidence="4" key="1">
    <citation type="submission" date="2010-05" db="EMBL/GenBank/DDBJ databases">
        <title>The complete genome of Truepera radiovictris DSM 17093.</title>
        <authorList>
            <consortium name="US DOE Joint Genome Institute (JGI-PGF)"/>
            <person name="Lucas S."/>
            <person name="Copeland A."/>
            <person name="Lapidus A."/>
            <person name="Glavina del Rio T."/>
            <person name="Dalin E."/>
            <person name="Tice H."/>
            <person name="Bruce D."/>
            <person name="Goodwin L."/>
            <person name="Pitluck S."/>
            <person name="Kyrpides N."/>
            <person name="Mavromatis K."/>
            <person name="Ovchinnikova G."/>
            <person name="Munk A.C."/>
            <person name="Detter J.C."/>
            <person name="Han C."/>
            <person name="Tapia R."/>
            <person name="Land M."/>
            <person name="Hauser L."/>
            <person name="Markowitz V."/>
            <person name="Cheng J.-F."/>
            <person name="Hugenholtz P."/>
            <person name="Woyke T."/>
            <person name="Wu D."/>
            <person name="Tindall B."/>
            <person name="Pomrenke H.G."/>
            <person name="Brambilla E."/>
            <person name="Klenk H.-P."/>
            <person name="Eisen J.A."/>
        </authorList>
    </citation>
    <scope>NUCLEOTIDE SEQUENCE [LARGE SCALE GENOMIC DNA]</scope>
    <source>
        <strain evidence="4">DSM 17093 / CIP 108686 / LMG 22925 / RQ-24</strain>
    </source>
</reference>
<evidence type="ECO:0000259" key="1">
    <source>
        <dbReference type="Pfam" id="PF00534"/>
    </source>
</evidence>
<dbReference type="GO" id="GO:0016757">
    <property type="term" value="F:glycosyltransferase activity"/>
    <property type="evidence" value="ECO:0007669"/>
    <property type="project" value="InterPro"/>
</dbReference>
<dbReference type="InterPro" id="IPR001296">
    <property type="entry name" value="Glyco_trans_1"/>
</dbReference>
<dbReference type="SUPFAM" id="SSF53756">
    <property type="entry name" value="UDP-Glycosyltransferase/glycogen phosphorylase"/>
    <property type="match status" value="1"/>
</dbReference>
<name>D7CR80_TRURR</name>
<dbReference type="InterPro" id="IPR028098">
    <property type="entry name" value="Glyco_trans_4-like_N"/>
</dbReference>
<dbReference type="GO" id="GO:0005975">
    <property type="term" value="P:carbohydrate metabolic process"/>
    <property type="evidence" value="ECO:0007669"/>
    <property type="project" value="InterPro"/>
</dbReference>
<dbReference type="CDD" id="cd03822">
    <property type="entry name" value="GT4_mannosyltransferase-like"/>
    <property type="match status" value="1"/>
</dbReference>
<gene>
    <name evidence="3" type="ordered locus">Trad_2054</name>
</gene>
<dbReference type="eggNOG" id="COG0438">
    <property type="taxonomic scope" value="Bacteria"/>
</dbReference>
<dbReference type="AlphaFoldDB" id="D7CR80"/>
<organism evidence="3 4">
    <name type="scientific">Truepera radiovictrix (strain DSM 17093 / CIP 108686 / LMG 22925 / RQ-24)</name>
    <dbReference type="NCBI Taxonomy" id="649638"/>
    <lineage>
        <taxon>Bacteria</taxon>
        <taxon>Thermotogati</taxon>
        <taxon>Deinococcota</taxon>
        <taxon>Deinococci</taxon>
        <taxon>Trueperales</taxon>
        <taxon>Trueperaceae</taxon>
        <taxon>Truepera</taxon>
    </lineage>
</organism>
<dbReference type="EMBL" id="CP002049">
    <property type="protein sequence ID" value="ADI15168.1"/>
    <property type="molecule type" value="Genomic_DNA"/>
</dbReference>
<dbReference type="SUPFAM" id="SSF48208">
    <property type="entry name" value="Six-hairpin glycosidases"/>
    <property type="match status" value="1"/>
</dbReference>
<dbReference type="Proteomes" id="UP000000379">
    <property type="component" value="Chromosome"/>
</dbReference>
<sequence>MRASVSALGASTPRTLTPAAAPLPALQDAFWGDVDRAHPTLLSLQPTPPALRRGGPPYHLVQRLEEGGDTFTSCYLRTQHRRGQCEGTSYKEGEPVNRSSLRKIAVIGNYPPRQCGIATFTADLVGALGELHGPEAVFAVAMNDTPEGYAYPPVVRFELPQGDLSHYARTADFLNLQDVDVVNVQHEFGIFGGESGSHLLTLLRDLKAPVVTTLHTVLEHPTPQQRLVIEELAALSERLVVMSEKGRAFLGSVYGIPETHVDLIPHGIPDVPFTDPTFYKDRFGVEDRTVLLTFGLLSPNKGLEHAIRALPRIVERHPDVLYLIVGATHPHLKRKNGESYRLSLQRLARTLGVEHHVVFYDRFVALDELLAFIGAADVYLTPYVNREQIVSGTLAYALGAGKAVISTPYWYAEELLAEGRGRLTPFADPDALAENVLAVLDNAPERNAMRKRAYLYGREMIWPAVAARYTEVFGRARERSTSASQVALPKPLGARPPEFPPLDLRHLERLSDDTGILQHAVHAVPNYNEGYTTDDNARALIAGVMLEAYDELSERVRRLTPRYLAFLHHAFDPATRRFRNFMAYDRTWLEPVGSEDAHGRALWALGTVLGSSQDRSLRGVAGALFERALPGTLEFTSPRAWAFTLLGVASYLERFAGDRSAQGVQEALAGRLVKLYRDNASPAWPWFEPLLSYCNAKLPHALITTGQQLAQRELLEIGLQSLDWLMQEQKPNGHFSWIGCNGFYPRGGVRATFDQQPVEAHAMVSACLAAHAATGDARFLKEARCAFEWFLGENDLGLPLFDPTTGGCFDGLQPDRVNQNQGAESTLAFLLSLLELRRSSLPPTLAAPNRLTQLDADPAPPAVIAD</sequence>
<dbReference type="Gene3D" id="3.40.50.2000">
    <property type="entry name" value="Glycogen Phosphorylase B"/>
    <property type="match status" value="2"/>
</dbReference>
<evidence type="ECO:0000259" key="2">
    <source>
        <dbReference type="Pfam" id="PF13439"/>
    </source>
</evidence>
<dbReference type="Pfam" id="PF00534">
    <property type="entry name" value="Glycos_transf_1"/>
    <property type="match status" value="1"/>
</dbReference>
<dbReference type="PANTHER" id="PTHR12526:SF572">
    <property type="entry name" value="BLL5144 PROTEIN"/>
    <property type="match status" value="1"/>
</dbReference>
<evidence type="ECO:0000313" key="3">
    <source>
        <dbReference type="EMBL" id="ADI15168.1"/>
    </source>
</evidence>
<reference evidence="3 4" key="2">
    <citation type="journal article" date="2011" name="Stand. Genomic Sci.">
        <title>Complete genome sequence of Truepera radiovictrix type strain (RQ-24).</title>
        <authorList>
            <person name="Ivanova N."/>
            <person name="Rohde C."/>
            <person name="Munk C."/>
            <person name="Nolan M."/>
            <person name="Lucas S."/>
            <person name="Del Rio T.G."/>
            <person name="Tice H."/>
            <person name="Deshpande S."/>
            <person name="Cheng J.F."/>
            <person name="Tapia R."/>
            <person name="Han C."/>
            <person name="Goodwin L."/>
            <person name="Pitluck S."/>
            <person name="Liolios K."/>
            <person name="Mavromatis K."/>
            <person name="Mikhailova N."/>
            <person name="Pati A."/>
            <person name="Chen A."/>
            <person name="Palaniappan K."/>
            <person name="Land M."/>
            <person name="Hauser L."/>
            <person name="Chang Y.J."/>
            <person name="Jeffries C.D."/>
            <person name="Brambilla E."/>
            <person name="Rohde M."/>
            <person name="Goker M."/>
            <person name="Tindall B.J."/>
            <person name="Woyke T."/>
            <person name="Bristow J."/>
            <person name="Eisen J.A."/>
            <person name="Markowitz V."/>
            <person name="Hugenholtz P."/>
            <person name="Kyrpides N.C."/>
            <person name="Klenk H.P."/>
            <person name="Lapidus A."/>
        </authorList>
    </citation>
    <scope>NUCLEOTIDE SEQUENCE [LARGE SCALE GENOMIC DNA]</scope>
    <source>
        <strain evidence="4">DSM 17093 / CIP 108686 / LMG 22925 / RQ-24</strain>
    </source>
</reference>
<dbReference type="CAZy" id="GT4">
    <property type="family name" value="Glycosyltransferase Family 4"/>
</dbReference>
<dbReference type="Pfam" id="PF13439">
    <property type="entry name" value="Glyco_transf_4"/>
    <property type="match status" value="1"/>
</dbReference>